<reference evidence="2 3" key="1">
    <citation type="journal article" date="2015" name="Proc. Natl. Acad. Sci. U.S.A.">
        <title>The resurrection genome of Boea hygrometrica: A blueprint for survival of dehydration.</title>
        <authorList>
            <person name="Xiao L."/>
            <person name="Yang G."/>
            <person name="Zhang L."/>
            <person name="Yang X."/>
            <person name="Zhao S."/>
            <person name="Ji Z."/>
            <person name="Zhou Q."/>
            <person name="Hu M."/>
            <person name="Wang Y."/>
            <person name="Chen M."/>
            <person name="Xu Y."/>
            <person name="Jin H."/>
            <person name="Xiao X."/>
            <person name="Hu G."/>
            <person name="Bao F."/>
            <person name="Hu Y."/>
            <person name="Wan P."/>
            <person name="Li L."/>
            <person name="Deng X."/>
            <person name="Kuang T."/>
            <person name="Xiang C."/>
            <person name="Zhu J.K."/>
            <person name="Oliver M.J."/>
            <person name="He Y."/>
        </authorList>
    </citation>
    <scope>NUCLEOTIDE SEQUENCE [LARGE SCALE GENOMIC DNA]</scope>
    <source>
        <strain evidence="3">cv. XS01</strain>
    </source>
</reference>
<sequence>MSNGASISVVEVFQLLVSIQLLDISDVEAFSRYNQMLQCIQQLGIYFRSKCIQQLGIYFSSEYFQTLATVAFDSVVTIYELFRLWIT</sequence>
<dbReference type="AlphaFoldDB" id="A0A2Z7AVT3"/>
<feature type="signal peptide" evidence="1">
    <location>
        <begin position="1"/>
        <end position="29"/>
    </location>
</feature>
<dbReference type="EMBL" id="KV011852">
    <property type="protein sequence ID" value="KZV25593.1"/>
    <property type="molecule type" value="Genomic_DNA"/>
</dbReference>
<name>A0A2Z7AVT3_9LAMI</name>
<feature type="chain" id="PRO_5016356329" evidence="1">
    <location>
        <begin position="30"/>
        <end position="87"/>
    </location>
</feature>
<gene>
    <name evidence="2" type="ORF">F511_33977</name>
</gene>
<keyword evidence="1" id="KW-0732">Signal</keyword>
<dbReference type="Proteomes" id="UP000250235">
    <property type="component" value="Unassembled WGS sequence"/>
</dbReference>
<proteinExistence type="predicted"/>
<evidence type="ECO:0000256" key="1">
    <source>
        <dbReference type="SAM" id="SignalP"/>
    </source>
</evidence>
<protein>
    <submittedName>
        <fullName evidence="2">Uncharacterized protein</fullName>
    </submittedName>
</protein>
<accession>A0A2Z7AVT3</accession>
<keyword evidence="3" id="KW-1185">Reference proteome</keyword>
<evidence type="ECO:0000313" key="3">
    <source>
        <dbReference type="Proteomes" id="UP000250235"/>
    </source>
</evidence>
<evidence type="ECO:0000313" key="2">
    <source>
        <dbReference type="EMBL" id="KZV25593.1"/>
    </source>
</evidence>
<organism evidence="2 3">
    <name type="scientific">Dorcoceras hygrometricum</name>
    <dbReference type="NCBI Taxonomy" id="472368"/>
    <lineage>
        <taxon>Eukaryota</taxon>
        <taxon>Viridiplantae</taxon>
        <taxon>Streptophyta</taxon>
        <taxon>Embryophyta</taxon>
        <taxon>Tracheophyta</taxon>
        <taxon>Spermatophyta</taxon>
        <taxon>Magnoliopsida</taxon>
        <taxon>eudicotyledons</taxon>
        <taxon>Gunneridae</taxon>
        <taxon>Pentapetalae</taxon>
        <taxon>asterids</taxon>
        <taxon>lamiids</taxon>
        <taxon>Lamiales</taxon>
        <taxon>Gesneriaceae</taxon>
        <taxon>Didymocarpoideae</taxon>
        <taxon>Trichosporeae</taxon>
        <taxon>Loxocarpinae</taxon>
        <taxon>Dorcoceras</taxon>
    </lineage>
</organism>